<evidence type="ECO:0000256" key="4">
    <source>
        <dbReference type="ARBA" id="ARBA00038288"/>
    </source>
</evidence>
<dbReference type="InParanoid" id="D8SRV4"/>
<keyword evidence="8" id="KW-1185">Reference proteome</keyword>
<dbReference type="InterPro" id="IPR012948">
    <property type="entry name" value="AARP2CN"/>
</dbReference>
<gene>
    <name evidence="7" type="ORF">SELMODRAFT_123319</name>
</gene>
<feature type="compositionally biased region" description="Acidic residues" evidence="5">
    <location>
        <begin position="395"/>
        <end position="407"/>
    </location>
</feature>
<reference evidence="7 8" key="1">
    <citation type="journal article" date="2011" name="Science">
        <title>The Selaginella genome identifies genetic changes associated with the evolution of vascular plants.</title>
        <authorList>
            <person name="Banks J.A."/>
            <person name="Nishiyama T."/>
            <person name="Hasebe M."/>
            <person name="Bowman J.L."/>
            <person name="Gribskov M."/>
            <person name="dePamphilis C."/>
            <person name="Albert V.A."/>
            <person name="Aono N."/>
            <person name="Aoyama T."/>
            <person name="Ambrose B.A."/>
            <person name="Ashton N.W."/>
            <person name="Axtell M.J."/>
            <person name="Barker E."/>
            <person name="Barker M.S."/>
            <person name="Bennetzen J.L."/>
            <person name="Bonawitz N.D."/>
            <person name="Chapple C."/>
            <person name="Cheng C."/>
            <person name="Correa L.G."/>
            <person name="Dacre M."/>
            <person name="DeBarry J."/>
            <person name="Dreyer I."/>
            <person name="Elias M."/>
            <person name="Engstrom E.M."/>
            <person name="Estelle M."/>
            <person name="Feng L."/>
            <person name="Finet C."/>
            <person name="Floyd S.K."/>
            <person name="Frommer W.B."/>
            <person name="Fujita T."/>
            <person name="Gramzow L."/>
            <person name="Gutensohn M."/>
            <person name="Harholt J."/>
            <person name="Hattori M."/>
            <person name="Heyl A."/>
            <person name="Hirai T."/>
            <person name="Hiwatashi Y."/>
            <person name="Ishikawa M."/>
            <person name="Iwata M."/>
            <person name="Karol K.G."/>
            <person name="Koehler B."/>
            <person name="Kolukisaoglu U."/>
            <person name="Kubo M."/>
            <person name="Kurata T."/>
            <person name="Lalonde S."/>
            <person name="Li K."/>
            <person name="Li Y."/>
            <person name="Litt A."/>
            <person name="Lyons E."/>
            <person name="Manning G."/>
            <person name="Maruyama T."/>
            <person name="Michael T.P."/>
            <person name="Mikami K."/>
            <person name="Miyazaki S."/>
            <person name="Morinaga S."/>
            <person name="Murata T."/>
            <person name="Mueller-Roeber B."/>
            <person name="Nelson D.R."/>
            <person name="Obara M."/>
            <person name="Oguri Y."/>
            <person name="Olmstead R.G."/>
            <person name="Onodera N."/>
            <person name="Petersen B.L."/>
            <person name="Pils B."/>
            <person name="Prigge M."/>
            <person name="Rensing S.A."/>
            <person name="Riano-Pachon D.M."/>
            <person name="Roberts A.W."/>
            <person name="Sato Y."/>
            <person name="Scheller H.V."/>
            <person name="Schulz B."/>
            <person name="Schulz C."/>
            <person name="Shakirov E.V."/>
            <person name="Shibagaki N."/>
            <person name="Shinohara N."/>
            <person name="Shippen D.E."/>
            <person name="Soerensen I."/>
            <person name="Sotooka R."/>
            <person name="Sugimoto N."/>
            <person name="Sugita M."/>
            <person name="Sumikawa N."/>
            <person name="Tanurdzic M."/>
            <person name="Theissen G."/>
            <person name="Ulvskov P."/>
            <person name="Wakazuki S."/>
            <person name="Weng J.K."/>
            <person name="Willats W.W."/>
            <person name="Wipf D."/>
            <person name="Wolf P.G."/>
            <person name="Yang L."/>
            <person name="Zimmer A.D."/>
            <person name="Zhu Q."/>
            <person name="Mitros T."/>
            <person name="Hellsten U."/>
            <person name="Loque D."/>
            <person name="Otillar R."/>
            <person name="Salamov A."/>
            <person name="Schmutz J."/>
            <person name="Shapiro H."/>
            <person name="Lindquist E."/>
            <person name="Lucas S."/>
            <person name="Rokhsar D."/>
            <person name="Grigoriev I.V."/>
        </authorList>
    </citation>
    <scope>NUCLEOTIDE SEQUENCE [LARGE SCALE GENOMIC DNA]</scope>
</reference>
<dbReference type="OMA" id="HQFMGLL"/>
<dbReference type="Pfam" id="PF04950">
    <property type="entry name" value="RIBIOP_C"/>
    <property type="match status" value="1"/>
</dbReference>
<feature type="compositionally biased region" description="Basic and acidic residues" evidence="5">
    <location>
        <begin position="365"/>
        <end position="374"/>
    </location>
</feature>
<evidence type="ECO:0000313" key="7">
    <source>
        <dbReference type="EMBL" id="EFJ12920.1"/>
    </source>
</evidence>
<dbReference type="AlphaFoldDB" id="D8SRV4"/>
<dbReference type="GO" id="GO:0034511">
    <property type="term" value="F:U3 snoRNA binding"/>
    <property type="evidence" value="ECO:0000318"/>
    <property type="project" value="GO_Central"/>
</dbReference>
<sequence>MAGSGRAQKNKAHKTRFSSKSSRRDHKLAGTTKEKNSKKSAVQQSAKELRLQRNKNIRDSKRAILLSERRGIKGDKSAPRVLVSSSFSICACVELFCSRFWFLWILGHKLENSRRELLQHAWAMSPVLLTPWKLKIQVLEAPYGDLQTCLQAVKVADIVAFVFSVAENDENVFEKSGKPVLSMLKAQGLPHTIGIPLGLGDVASKKRADVWKLYHDRLEAEFPPHVKTFDGSSNDEAQQMLRHISEQRPSHLQWRSQRPYVMAEQLAFEADSQSPSVGTLRLSGYVREQSLSVNKLIHISGIGDFQLEKMEILDDPCPLSNKKFDGMAVDAHKEILPDPNKQEALVIENILDPLAGEQTWPTEEELAKADVRDQGRKRRKLPKGTSDYQASWIMDESDEEEGSDIENAENTQEMQCDDEYQDDASRGAFEEEETEADTSEMMDDEPLSISQRKEEIQRLKEAVRSDEEFPDEVDTPMDVPARERFARYRGLKSMRTSAWDPKESLPADYARIFAFDNFNRTMKHVTKKASCVDEAFSACTGSFVRLHIRNFSSSVAASLLESYRTCPLVACGLFQHESKMTVVHFSIKKNDSFTEPIKSKENLLFHIGFRSYFTRPIFSTDDINMNKHKYERFLHAGRFSVASVIMPVQFPPGPLVVFKRDAQNLHYVASGLLKNADPDRIILKKIILSGYPLRVSKRKAIVRYMFHNPEDVKWFKPLELWTKYGRRGRIMEPVGTRGAMKCVFDGVVQQRDAVCVNLYKRVYPKWPQQ</sequence>
<dbReference type="STRING" id="88036.D8SRV4"/>
<dbReference type="SMART" id="SM00785">
    <property type="entry name" value="AARP2CN"/>
    <property type="match status" value="1"/>
</dbReference>
<dbReference type="EMBL" id="GL377636">
    <property type="protein sequence ID" value="EFJ12920.1"/>
    <property type="molecule type" value="Genomic_DNA"/>
</dbReference>
<evidence type="ECO:0000313" key="8">
    <source>
        <dbReference type="Proteomes" id="UP000001514"/>
    </source>
</evidence>
<protein>
    <recommendedName>
        <fullName evidence="6">Bms1-type G domain-containing protein</fullName>
    </recommendedName>
</protein>
<keyword evidence="2" id="KW-0690">Ribosome biogenesis</keyword>
<dbReference type="GO" id="GO:0005525">
    <property type="term" value="F:GTP binding"/>
    <property type="evidence" value="ECO:0000318"/>
    <property type="project" value="GO_Central"/>
</dbReference>
<comment type="subcellular location">
    <subcellularLocation>
        <location evidence="1">Nucleus</location>
        <location evidence="1">Nucleolus</location>
    </subcellularLocation>
</comment>
<dbReference type="PANTHER" id="PTHR12858:SF1">
    <property type="entry name" value="PRE-RRNA-PROCESSING PROTEIN TSR1 HOMOLOG"/>
    <property type="match status" value="1"/>
</dbReference>
<keyword evidence="3" id="KW-0539">Nucleus</keyword>
<dbReference type="Gramene" id="EFJ12920">
    <property type="protein sequence ID" value="EFJ12920"/>
    <property type="gene ID" value="SELMODRAFT_123319"/>
</dbReference>
<dbReference type="KEGG" id="smo:SELMODRAFT_123319"/>
<proteinExistence type="inferred from homology"/>
<accession>D8SRV4</accession>
<evidence type="ECO:0000256" key="5">
    <source>
        <dbReference type="SAM" id="MobiDB-lite"/>
    </source>
</evidence>
<dbReference type="Pfam" id="PF22298">
    <property type="entry name" value="Tsr1_G-like"/>
    <property type="match status" value="1"/>
</dbReference>
<feature type="region of interest" description="Disordered" evidence="5">
    <location>
        <begin position="1"/>
        <end position="52"/>
    </location>
</feature>
<dbReference type="Pfam" id="PF08142">
    <property type="entry name" value="AARP2CN"/>
    <property type="match status" value="1"/>
</dbReference>
<dbReference type="eggNOG" id="KOG1980">
    <property type="taxonomic scope" value="Eukaryota"/>
</dbReference>
<feature type="region of interest" description="Disordered" evidence="5">
    <location>
        <begin position="361"/>
        <end position="449"/>
    </location>
</feature>
<dbReference type="InterPro" id="IPR007034">
    <property type="entry name" value="BMS1_TSR1_C"/>
</dbReference>
<dbReference type="SMART" id="SM01362">
    <property type="entry name" value="DUF663"/>
    <property type="match status" value="1"/>
</dbReference>
<dbReference type="PROSITE" id="PS51714">
    <property type="entry name" value="G_BMS1"/>
    <property type="match status" value="1"/>
</dbReference>
<evidence type="ECO:0000256" key="2">
    <source>
        <dbReference type="ARBA" id="ARBA00022517"/>
    </source>
</evidence>
<name>D8SRV4_SELML</name>
<evidence type="ECO:0000259" key="6">
    <source>
        <dbReference type="PROSITE" id="PS51714"/>
    </source>
</evidence>
<dbReference type="InterPro" id="IPR039761">
    <property type="entry name" value="Bms1/Tsr1"/>
</dbReference>
<evidence type="ECO:0000256" key="3">
    <source>
        <dbReference type="ARBA" id="ARBA00023242"/>
    </source>
</evidence>
<comment type="similarity">
    <text evidence="4">Belongs to the TRAFAC class translation factor GTPase superfamily. Bms1-like GTPase family. TSR1 subfamily.</text>
</comment>
<evidence type="ECO:0000256" key="1">
    <source>
        <dbReference type="ARBA" id="ARBA00004604"/>
    </source>
</evidence>
<dbReference type="GO" id="GO:0005730">
    <property type="term" value="C:nucleolus"/>
    <property type="evidence" value="ECO:0007669"/>
    <property type="project" value="UniProtKB-SubCell"/>
</dbReference>
<dbReference type="HOGENOM" id="CLU_009858_1_0_1"/>
<dbReference type="GO" id="GO:0000479">
    <property type="term" value="P:endonucleolytic cleavage of tricistronic rRNA transcript (SSU-rRNA, 5.8S rRNA, LSU-rRNA)"/>
    <property type="evidence" value="ECO:0000318"/>
    <property type="project" value="GO_Central"/>
</dbReference>
<dbReference type="Proteomes" id="UP000001514">
    <property type="component" value="Unassembled WGS sequence"/>
</dbReference>
<dbReference type="FunCoup" id="D8SRV4">
    <property type="interactions" value="4443"/>
</dbReference>
<feature type="compositionally biased region" description="Acidic residues" evidence="5">
    <location>
        <begin position="430"/>
        <end position="446"/>
    </location>
</feature>
<feature type="domain" description="Bms1-type G" evidence="6">
    <location>
        <begin position="78"/>
        <end position="250"/>
    </location>
</feature>
<dbReference type="GO" id="GO:0003924">
    <property type="term" value="F:GTPase activity"/>
    <property type="evidence" value="ECO:0000318"/>
    <property type="project" value="GO_Central"/>
</dbReference>
<dbReference type="PANTHER" id="PTHR12858">
    <property type="entry name" value="RIBOSOME BIOGENESIS PROTEIN"/>
    <property type="match status" value="1"/>
</dbReference>
<dbReference type="InterPro" id="IPR030387">
    <property type="entry name" value="G_Bms1/Tsr1_dom"/>
</dbReference>
<feature type="compositionally biased region" description="Basic residues" evidence="5">
    <location>
        <begin position="8"/>
        <end position="26"/>
    </location>
</feature>
<organism evidence="8">
    <name type="scientific">Selaginella moellendorffii</name>
    <name type="common">Spikemoss</name>
    <dbReference type="NCBI Taxonomy" id="88036"/>
    <lineage>
        <taxon>Eukaryota</taxon>
        <taxon>Viridiplantae</taxon>
        <taxon>Streptophyta</taxon>
        <taxon>Embryophyta</taxon>
        <taxon>Tracheophyta</taxon>
        <taxon>Lycopodiopsida</taxon>
        <taxon>Selaginellales</taxon>
        <taxon>Selaginellaceae</taxon>
        <taxon>Selaginella</taxon>
    </lineage>
</organism>
<dbReference type="GO" id="GO:0000462">
    <property type="term" value="P:maturation of SSU-rRNA from tricistronic rRNA transcript (SSU-rRNA, 5.8S rRNA, LSU-rRNA)"/>
    <property type="evidence" value="ECO:0000318"/>
    <property type="project" value="GO_Central"/>
</dbReference>